<dbReference type="PANTHER" id="PTHR23234:SF10">
    <property type="entry name" value="RIKEN CDNA 6720489N17 GENE-RELATED"/>
    <property type="match status" value="1"/>
</dbReference>
<feature type="domain" description="C2H2-type" evidence="11">
    <location>
        <begin position="707"/>
        <end position="734"/>
    </location>
</feature>
<evidence type="ECO:0000259" key="13">
    <source>
        <dbReference type="PROSITE" id="PS51915"/>
    </source>
</evidence>
<dbReference type="PROSITE" id="PS50053">
    <property type="entry name" value="UBIQUITIN_2"/>
    <property type="match status" value="1"/>
</dbReference>
<dbReference type="InterPro" id="IPR036236">
    <property type="entry name" value="Znf_C2H2_sf"/>
</dbReference>
<evidence type="ECO:0000256" key="3">
    <source>
        <dbReference type="ARBA" id="ARBA00022771"/>
    </source>
</evidence>
<evidence type="ECO:0000256" key="6">
    <source>
        <dbReference type="PROSITE-ProRule" id="PRU00042"/>
    </source>
</evidence>
<accession>A0ABN7BHT9</accession>
<dbReference type="InterPro" id="IPR000626">
    <property type="entry name" value="Ubiquitin-like_dom"/>
</dbReference>
<feature type="domain" description="C2H2-type" evidence="11">
    <location>
        <begin position="857"/>
        <end position="884"/>
    </location>
</feature>
<feature type="domain" description="C2H2-type" evidence="11">
    <location>
        <begin position="885"/>
        <end position="913"/>
    </location>
</feature>
<feature type="domain" description="C2H2-type" evidence="11">
    <location>
        <begin position="773"/>
        <end position="800"/>
    </location>
</feature>
<dbReference type="Gene3D" id="3.30.160.60">
    <property type="entry name" value="Classic Zinc Finger"/>
    <property type="match status" value="9"/>
</dbReference>
<feature type="compositionally biased region" description="Acidic residues" evidence="9">
    <location>
        <begin position="354"/>
        <end position="366"/>
    </location>
</feature>
<feature type="domain" description="THAP-type" evidence="12">
    <location>
        <begin position="72"/>
        <end position="165"/>
    </location>
</feature>
<dbReference type="InterPro" id="IPR050758">
    <property type="entry name" value="Znf_C2H2-type"/>
</dbReference>
<dbReference type="SUPFAM" id="SSF57667">
    <property type="entry name" value="beta-beta-alpha zinc fingers"/>
    <property type="match status" value="6"/>
</dbReference>
<keyword evidence="5 7" id="KW-0238">DNA-binding</keyword>
<dbReference type="Pfam" id="PF00096">
    <property type="entry name" value="zf-C2H2"/>
    <property type="match status" value="6"/>
</dbReference>
<dbReference type="PROSITE" id="PS51915">
    <property type="entry name" value="ZAD"/>
    <property type="match status" value="1"/>
</dbReference>
<dbReference type="InterPro" id="IPR029071">
    <property type="entry name" value="Ubiquitin-like_domsf"/>
</dbReference>
<dbReference type="Pfam" id="PF07776">
    <property type="entry name" value="zf-AD"/>
    <property type="match status" value="1"/>
</dbReference>
<dbReference type="SUPFAM" id="SSF54236">
    <property type="entry name" value="Ubiquitin-like"/>
    <property type="match status" value="1"/>
</dbReference>
<evidence type="ECO:0000259" key="11">
    <source>
        <dbReference type="PROSITE" id="PS50157"/>
    </source>
</evidence>
<feature type="binding site" evidence="8">
    <location>
        <position position="279"/>
    </location>
    <ligand>
        <name>Zn(2+)</name>
        <dbReference type="ChEBI" id="CHEBI:29105"/>
    </ligand>
</feature>
<dbReference type="SMART" id="SM00868">
    <property type="entry name" value="zf-AD"/>
    <property type="match status" value="1"/>
</dbReference>
<dbReference type="SMART" id="SM00980">
    <property type="entry name" value="THAP"/>
    <property type="match status" value="1"/>
</dbReference>
<feature type="domain" description="C2H2-type" evidence="11">
    <location>
        <begin position="604"/>
        <end position="631"/>
    </location>
</feature>
<dbReference type="InterPro" id="IPR006612">
    <property type="entry name" value="THAP_Znf"/>
</dbReference>
<dbReference type="SMART" id="SM00355">
    <property type="entry name" value="ZnF_C2H2"/>
    <property type="match status" value="15"/>
</dbReference>
<feature type="region of interest" description="Disordered" evidence="9">
    <location>
        <begin position="354"/>
        <end position="379"/>
    </location>
</feature>
<dbReference type="EMBL" id="AP028922">
    <property type="protein sequence ID" value="BET02887.1"/>
    <property type="molecule type" value="Genomic_DNA"/>
</dbReference>
<evidence type="ECO:0000313" key="15">
    <source>
        <dbReference type="Proteomes" id="UP001307889"/>
    </source>
</evidence>
<dbReference type="InterPro" id="IPR013087">
    <property type="entry name" value="Znf_C2H2_type"/>
</dbReference>
<feature type="domain" description="C2H2-type" evidence="11">
    <location>
        <begin position="560"/>
        <end position="586"/>
    </location>
</feature>
<evidence type="ECO:0000259" key="10">
    <source>
        <dbReference type="PROSITE" id="PS50053"/>
    </source>
</evidence>
<feature type="domain" description="C2H2-type" evidence="11">
    <location>
        <begin position="745"/>
        <end position="772"/>
    </location>
</feature>
<feature type="domain" description="C2H2-type" evidence="11">
    <location>
        <begin position="430"/>
        <end position="454"/>
    </location>
</feature>
<name>A0ABN7BHT9_9HEMI</name>
<evidence type="ECO:0000256" key="9">
    <source>
        <dbReference type="SAM" id="MobiDB-lite"/>
    </source>
</evidence>
<dbReference type="PROSITE" id="PS00028">
    <property type="entry name" value="ZINC_FINGER_C2H2_1"/>
    <property type="match status" value="13"/>
</dbReference>
<reference evidence="14 15" key="1">
    <citation type="submission" date="2023-09" db="EMBL/GenBank/DDBJ databases">
        <title>Nesidiocoris tenuis whole genome shotgun sequence.</title>
        <authorList>
            <person name="Shibata T."/>
            <person name="Shimoda M."/>
            <person name="Kobayashi T."/>
            <person name="Uehara T."/>
        </authorList>
    </citation>
    <scope>NUCLEOTIDE SEQUENCE [LARGE SCALE GENOMIC DNA]</scope>
    <source>
        <strain evidence="14 15">Japan</strain>
    </source>
</reference>
<evidence type="ECO:0000256" key="1">
    <source>
        <dbReference type="ARBA" id="ARBA00022723"/>
    </source>
</evidence>
<dbReference type="Gene3D" id="3.40.1800.20">
    <property type="match status" value="1"/>
</dbReference>
<dbReference type="PANTHER" id="PTHR23234">
    <property type="entry name" value="ZNF44 PROTEIN"/>
    <property type="match status" value="1"/>
</dbReference>
<keyword evidence="1 8" id="KW-0479">Metal-binding</keyword>
<keyword evidence="4 8" id="KW-0862">Zinc</keyword>
<keyword evidence="2" id="KW-0677">Repeat</keyword>
<evidence type="ECO:0000256" key="5">
    <source>
        <dbReference type="ARBA" id="ARBA00023125"/>
    </source>
</evidence>
<feature type="domain" description="C2H2-type" evidence="11">
    <location>
        <begin position="829"/>
        <end position="856"/>
    </location>
</feature>
<dbReference type="PROSITE" id="PS50950">
    <property type="entry name" value="ZF_THAP"/>
    <property type="match status" value="1"/>
</dbReference>
<dbReference type="Proteomes" id="UP001307889">
    <property type="component" value="Chromosome 14"/>
</dbReference>
<feature type="domain" description="C2H2-type" evidence="11">
    <location>
        <begin position="495"/>
        <end position="522"/>
    </location>
</feature>
<feature type="domain" description="C2H2-type" evidence="11">
    <location>
        <begin position="679"/>
        <end position="706"/>
    </location>
</feature>
<evidence type="ECO:0000256" key="7">
    <source>
        <dbReference type="PROSITE-ProRule" id="PRU00309"/>
    </source>
</evidence>
<dbReference type="PROSITE" id="PS50157">
    <property type="entry name" value="ZINC_FINGER_C2H2_2"/>
    <property type="match status" value="14"/>
</dbReference>
<feature type="domain" description="C2H2-type" evidence="11">
    <location>
        <begin position="528"/>
        <end position="556"/>
    </location>
</feature>
<protein>
    <submittedName>
        <fullName evidence="14">Zinc finger, C2H2 type</fullName>
    </submittedName>
</protein>
<feature type="domain" description="C2H2-type" evidence="11">
    <location>
        <begin position="638"/>
        <end position="661"/>
    </location>
</feature>
<feature type="domain" description="C2H2-type" evidence="11">
    <location>
        <begin position="801"/>
        <end position="828"/>
    </location>
</feature>
<dbReference type="SUPFAM" id="SSF57716">
    <property type="entry name" value="Glucocorticoid receptor-like (DNA-binding domain)"/>
    <property type="match status" value="2"/>
</dbReference>
<organism evidence="14 15">
    <name type="scientific">Nesidiocoris tenuis</name>
    <dbReference type="NCBI Taxonomy" id="355587"/>
    <lineage>
        <taxon>Eukaryota</taxon>
        <taxon>Metazoa</taxon>
        <taxon>Ecdysozoa</taxon>
        <taxon>Arthropoda</taxon>
        <taxon>Hexapoda</taxon>
        <taxon>Insecta</taxon>
        <taxon>Pterygota</taxon>
        <taxon>Neoptera</taxon>
        <taxon>Paraneoptera</taxon>
        <taxon>Hemiptera</taxon>
        <taxon>Heteroptera</taxon>
        <taxon>Panheteroptera</taxon>
        <taxon>Cimicomorpha</taxon>
        <taxon>Miridae</taxon>
        <taxon>Dicyphina</taxon>
        <taxon>Nesidiocoris</taxon>
    </lineage>
</organism>
<keyword evidence="15" id="KW-1185">Reference proteome</keyword>
<evidence type="ECO:0000256" key="2">
    <source>
        <dbReference type="ARBA" id="ARBA00022737"/>
    </source>
</evidence>
<evidence type="ECO:0000256" key="4">
    <source>
        <dbReference type="ARBA" id="ARBA00022833"/>
    </source>
</evidence>
<feature type="domain" description="Ubiquitin-like" evidence="10">
    <location>
        <begin position="1"/>
        <end position="65"/>
    </location>
</feature>
<evidence type="ECO:0000313" key="14">
    <source>
        <dbReference type="EMBL" id="BET02887.1"/>
    </source>
</evidence>
<dbReference type="InterPro" id="IPR012934">
    <property type="entry name" value="Znf_AD"/>
</dbReference>
<proteinExistence type="predicted"/>
<evidence type="ECO:0000256" key="8">
    <source>
        <dbReference type="PROSITE-ProRule" id="PRU01263"/>
    </source>
</evidence>
<keyword evidence="3 6" id="KW-0863">Zinc-finger</keyword>
<gene>
    <name evidence="14" type="ORF">NTJ_15705</name>
</gene>
<feature type="binding site" evidence="8">
    <location>
        <position position="236"/>
    </location>
    <ligand>
        <name>Zn(2+)</name>
        <dbReference type="ChEBI" id="CHEBI:29105"/>
    </ligand>
</feature>
<evidence type="ECO:0000259" key="12">
    <source>
        <dbReference type="PROSITE" id="PS50950"/>
    </source>
</evidence>
<dbReference type="Pfam" id="PF05485">
    <property type="entry name" value="THAP"/>
    <property type="match status" value="1"/>
</dbReference>
<feature type="domain" description="ZAD" evidence="13">
    <location>
        <begin position="231"/>
        <end position="306"/>
    </location>
</feature>
<feature type="binding site" evidence="8">
    <location>
        <position position="233"/>
    </location>
    <ligand>
        <name>Zn(2+)</name>
        <dbReference type="ChEBI" id="CHEBI:29105"/>
    </ligand>
</feature>
<sequence>MKLVVKNNNGEKFTLQIRPEETFLDLKERVVLESGISLDLRDITNSKRSINENQKVIDYFLNEQNRPQPAPVQDVVCAVPTCRNRKSVATDKTYFDFPSEEIRCHQWVLYCRRIASRLSAEAIKVNPAMNAGAPGTAICSDHFKPEQFVKNTTTILKRTAVPSINPELPVAGVAAPAPSQWPKSSISQDGCQMGSHNNSRFSEVLPAAQPSNEIVDPGKNSRARHGVANPRTCRLCGRLSQHTVFIYSEEGKNLSLPEKIAATLPIRIKMTDNLPKQVCLNCIDRLEAAFHFVEIITAADDRMHKSTEKTQGEPKCWMMGDQCPCCRNIRLQIVQDVEPDNHCEKEINLFPAQLDDEQNEEVDNDSEEHSPRDEMGSELGDQNLSLADMMDLEISLTGDEVYCEKCGTHFPSFLSIPDHKCNMIKPPLGRRCKVCFRTFGSNHRYQFHLKYHTGVLRGYCTVCGKFCQSEWRHYVHVVEKHWNAIGIEEFADGATQCEDCGKVVPSMNAFKYHVRSHSKTDAGAAKPFACDNCGKLFARKSMLRNHITSAHRTAQELSCFTCKVCHEAFPSTSHAVAHMDAAHSDEIVNEISYSFEMMTVVRLFQCEYCEKLFARSLILIEHRRRHHPSSSQEEQQFYSCKICGETFISYIYLQEHKSKHSPAAVPVEYQGDLGIPVCFSCEFCERSFVSHTKYTEHLTIHFGSEPYVCRSCGLKFAELESATEHRQLHGDTDQLTEPVEPGRPYQCHYCDKNFGIEDALTKHIRMHTGEKPFMCDVCGKGFSQSSGLNTHKKVHSDYRPFACTLCPRSFKIKGDRDVHIRKHSGQRPFTCEFCLKSFMTQHVYSQHRKIHTGERPYRCDVCELTFRRSHVLTVHKRIHTGEKPNVCDVCGKRYRQKGDMLKHKRSQHGLVRHVVNSIESIAVENMGSVECEVEGSANHFLAIKTDSMDSLQLC</sequence>
<feature type="binding site" evidence="8">
    <location>
        <position position="282"/>
    </location>
    <ligand>
        <name>Zn(2+)</name>
        <dbReference type="ChEBI" id="CHEBI:29105"/>
    </ligand>
</feature>